<name>A0A6J7EMM0_9ZZZZ</name>
<dbReference type="GO" id="GO:0016301">
    <property type="term" value="F:kinase activity"/>
    <property type="evidence" value="ECO:0007669"/>
    <property type="project" value="UniProtKB-KW"/>
</dbReference>
<keyword evidence="4" id="KW-0067">ATP-binding</keyword>
<keyword evidence="2" id="KW-0547">Nucleotide-binding</keyword>
<organism evidence="6">
    <name type="scientific">freshwater metagenome</name>
    <dbReference type="NCBI Taxonomy" id="449393"/>
    <lineage>
        <taxon>unclassified sequences</taxon>
        <taxon>metagenomes</taxon>
        <taxon>ecological metagenomes</taxon>
    </lineage>
</organism>
<dbReference type="InterPro" id="IPR006282">
    <property type="entry name" value="Thi_PPkinase"/>
</dbReference>
<dbReference type="Pfam" id="PF04263">
    <property type="entry name" value="TPK_catalytic"/>
    <property type="match status" value="1"/>
</dbReference>
<dbReference type="SMART" id="SM00983">
    <property type="entry name" value="TPK_B1_binding"/>
    <property type="match status" value="1"/>
</dbReference>
<evidence type="ECO:0000256" key="2">
    <source>
        <dbReference type="ARBA" id="ARBA00022741"/>
    </source>
</evidence>
<dbReference type="GO" id="GO:0009229">
    <property type="term" value="P:thiamine diphosphate biosynthetic process"/>
    <property type="evidence" value="ECO:0007669"/>
    <property type="project" value="InterPro"/>
</dbReference>
<dbReference type="InterPro" id="IPR053149">
    <property type="entry name" value="TPK"/>
</dbReference>
<evidence type="ECO:0000256" key="4">
    <source>
        <dbReference type="ARBA" id="ARBA00022840"/>
    </source>
</evidence>
<keyword evidence="3" id="KW-0418">Kinase</keyword>
<protein>
    <submittedName>
        <fullName evidence="6">Unannotated protein</fullName>
    </submittedName>
</protein>
<dbReference type="CDD" id="cd07995">
    <property type="entry name" value="TPK"/>
    <property type="match status" value="1"/>
</dbReference>
<accession>A0A6J7EMM0</accession>
<sequence length="222" mass="22689">MSRTRTAIVIVGGDPLSPHAVRDLPPDAFIVAADSGLDHALAAGLVPSSVVGDLDSISSEGLAWAHRMDITVDAHPADKDSTDTELALAAAVAAGATHVLLLGGGGDRLDHTLAALTALGHSSLAECDSVTGRWGTTMVQVLHGPRTANLRLPLGATFSLLALHGEVQGVTLSGARWPLHAASIHPASSLGISNQTDEPDLHVSIAAGILTIVIPNHFGDHP</sequence>
<dbReference type="InterPro" id="IPR007371">
    <property type="entry name" value="TPK_catalytic"/>
</dbReference>
<dbReference type="AlphaFoldDB" id="A0A6J7EMM0"/>
<gene>
    <name evidence="6" type="ORF">UFOPK3376_01979</name>
</gene>
<dbReference type="InterPro" id="IPR007373">
    <property type="entry name" value="Thiamin_PyroPKinase_B1-bd"/>
</dbReference>
<dbReference type="GO" id="GO:0004788">
    <property type="term" value="F:thiamine diphosphokinase activity"/>
    <property type="evidence" value="ECO:0007669"/>
    <property type="project" value="InterPro"/>
</dbReference>
<dbReference type="Pfam" id="PF04265">
    <property type="entry name" value="TPK_B1_binding"/>
    <property type="match status" value="1"/>
</dbReference>
<dbReference type="InterPro" id="IPR036759">
    <property type="entry name" value="TPK_catalytic_sf"/>
</dbReference>
<dbReference type="GO" id="GO:0005524">
    <property type="term" value="F:ATP binding"/>
    <property type="evidence" value="ECO:0007669"/>
    <property type="project" value="UniProtKB-KW"/>
</dbReference>
<reference evidence="6" key="1">
    <citation type="submission" date="2020-05" db="EMBL/GenBank/DDBJ databases">
        <authorList>
            <person name="Chiriac C."/>
            <person name="Salcher M."/>
            <person name="Ghai R."/>
            <person name="Kavagutti S V."/>
        </authorList>
    </citation>
    <scope>NUCLEOTIDE SEQUENCE</scope>
</reference>
<evidence type="ECO:0000259" key="5">
    <source>
        <dbReference type="SMART" id="SM00983"/>
    </source>
</evidence>
<keyword evidence="1" id="KW-0808">Transferase</keyword>
<dbReference type="EMBL" id="CAFBLP010000052">
    <property type="protein sequence ID" value="CAB4884802.1"/>
    <property type="molecule type" value="Genomic_DNA"/>
</dbReference>
<dbReference type="PANTHER" id="PTHR41299">
    <property type="entry name" value="THIAMINE PYROPHOSPHOKINASE"/>
    <property type="match status" value="1"/>
</dbReference>
<feature type="domain" description="Thiamin pyrophosphokinase thiamin-binding" evidence="5">
    <location>
        <begin position="135"/>
        <end position="210"/>
    </location>
</feature>
<dbReference type="PANTHER" id="PTHR41299:SF1">
    <property type="entry name" value="THIAMINE PYROPHOSPHOKINASE"/>
    <property type="match status" value="1"/>
</dbReference>
<dbReference type="SUPFAM" id="SSF63999">
    <property type="entry name" value="Thiamin pyrophosphokinase, catalytic domain"/>
    <property type="match status" value="1"/>
</dbReference>
<dbReference type="SUPFAM" id="SSF63862">
    <property type="entry name" value="Thiamin pyrophosphokinase, substrate-binding domain"/>
    <property type="match status" value="1"/>
</dbReference>
<evidence type="ECO:0000256" key="1">
    <source>
        <dbReference type="ARBA" id="ARBA00022679"/>
    </source>
</evidence>
<dbReference type="NCBIfam" id="TIGR01378">
    <property type="entry name" value="thi_PPkinase"/>
    <property type="match status" value="1"/>
</dbReference>
<evidence type="ECO:0000313" key="6">
    <source>
        <dbReference type="EMBL" id="CAB4884802.1"/>
    </source>
</evidence>
<dbReference type="InterPro" id="IPR036371">
    <property type="entry name" value="TPK_B1-bd_sf"/>
</dbReference>
<proteinExistence type="predicted"/>
<dbReference type="GO" id="GO:0006772">
    <property type="term" value="P:thiamine metabolic process"/>
    <property type="evidence" value="ECO:0007669"/>
    <property type="project" value="InterPro"/>
</dbReference>
<evidence type="ECO:0000256" key="3">
    <source>
        <dbReference type="ARBA" id="ARBA00022777"/>
    </source>
</evidence>
<dbReference type="Gene3D" id="3.40.50.10240">
    <property type="entry name" value="Thiamin pyrophosphokinase, catalytic domain"/>
    <property type="match status" value="1"/>
</dbReference>
<dbReference type="GO" id="GO:0030975">
    <property type="term" value="F:thiamine binding"/>
    <property type="evidence" value="ECO:0007669"/>
    <property type="project" value="InterPro"/>
</dbReference>